<dbReference type="RefSeq" id="WP_220337587.1">
    <property type="nucleotide sequence ID" value="NZ_JAEUAK010000015.1"/>
</dbReference>
<keyword evidence="9" id="KW-1185">Reference proteome</keyword>
<evidence type="ECO:0000256" key="4">
    <source>
        <dbReference type="ARBA" id="ARBA00022989"/>
    </source>
</evidence>
<name>A0ABS7H4C0_9HYPH</name>
<comment type="subcellular location">
    <subcellularLocation>
        <location evidence="1">Cell membrane</location>
        <topology evidence="1">Multi-pass membrane protein</topology>
    </subcellularLocation>
</comment>
<evidence type="ECO:0000256" key="2">
    <source>
        <dbReference type="ARBA" id="ARBA00022475"/>
    </source>
</evidence>
<evidence type="ECO:0000259" key="7">
    <source>
        <dbReference type="Pfam" id="PF01292"/>
    </source>
</evidence>
<dbReference type="Gene3D" id="1.20.950.20">
    <property type="entry name" value="Transmembrane di-heme cytochromes, Chain C"/>
    <property type="match status" value="1"/>
</dbReference>
<dbReference type="InterPro" id="IPR016174">
    <property type="entry name" value="Di-haem_cyt_TM"/>
</dbReference>
<keyword evidence="2" id="KW-1003">Cell membrane</keyword>
<dbReference type="Pfam" id="PF01292">
    <property type="entry name" value="Ni_hydr_CYTB"/>
    <property type="match status" value="1"/>
</dbReference>
<feature type="transmembrane region" description="Helical" evidence="6">
    <location>
        <begin position="29"/>
        <end position="47"/>
    </location>
</feature>
<dbReference type="PANTHER" id="PTHR30485">
    <property type="entry name" value="NI/FE-HYDROGENASE 1 B-TYPE CYTOCHROME SUBUNIT"/>
    <property type="match status" value="1"/>
</dbReference>
<feature type="domain" description="Cytochrome b561 bacterial/Ni-hydrogenase" evidence="7">
    <location>
        <begin position="25"/>
        <end position="186"/>
    </location>
</feature>
<feature type="transmembrane region" description="Helical" evidence="6">
    <location>
        <begin position="153"/>
        <end position="173"/>
    </location>
</feature>
<keyword evidence="5 6" id="KW-0472">Membrane</keyword>
<dbReference type="InterPro" id="IPR011577">
    <property type="entry name" value="Cyt_b561_bac/Ni-Hgenase"/>
</dbReference>
<dbReference type="Proteomes" id="UP000717752">
    <property type="component" value="Unassembled WGS sequence"/>
</dbReference>
<evidence type="ECO:0000313" key="8">
    <source>
        <dbReference type="EMBL" id="MBW9056169.1"/>
    </source>
</evidence>
<evidence type="ECO:0000256" key="6">
    <source>
        <dbReference type="SAM" id="Phobius"/>
    </source>
</evidence>
<dbReference type="PANTHER" id="PTHR30485:SF2">
    <property type="entry name" value="BLL0597 PROTEIN"/>
    <property type="match status" value="1"/>
</dbReference>
<feature type="transmembrane region" description="Helical" evidence="6">
    <location>
        <begin position="53"/>
        <end position="72"/>
    </location>
</feature>
<accession>A0ABS7H4C0</accession>
<proteinExistence type="predicted"/>
<keyword evidence="3 6" id="KW-0812">Transmembrane</keyword>
<evidence type="ECO:0000256" key="5">
    <source>
        <dbReference type="ARBA" id="ARBA00023136"/>
    </source>
</evidence>
<dbReference type="EMBL" id="JAEUAK010000015">
    <property type="protein sequence ID" value="MBW9056169.1"/>
    <property type="molecule type" value="Genomic_DNA"/>
</dbReference>
<feature type="transmembrane region" description="Helical" evidence="6">
    <location>
        <begin position="113"/>
        <end position="133"/>
    </location>
</feature>
<organism evidence="8 9">
    <name type="scientific">Rhizobium mesosinicum</name>
    <dbReference type="NCBI Taxonomy" id="335017"/>
    <lineage>
        <taxon>Bacteria</taxon>
        <taxon>Pseudomonadati</taxon>
        <taxon>Pseudomonadota</taxon>
        <taxon>Alphaproteobacteria</taxon>
        <taxon>Hyphomicrobiales</taxon>
        <taxon>Rhizobiaceae</taxon>
        <taxon>Rhizobium/Agrobacterium group</taxon>
        <taxon>Rhizobium</taxon>
    </lineage>
</organism>
<dbReference type="SUPFAM" id="SSF81342">
    <property type="entry name" value="Transmembrane di-heme cytochromes"/>
    <property type="match status" value="1"/>
</dbReference>
<keyword evidence="4 6" id="KW-1133">Transmembrane helix</keyword>
<sequence>MSAISLKKKEEGQEPSDAVEETVKVWDPVVRLFHWTIVAACTLNLFILEEGKYWHRITGYVVAAAIVIRVLWGFVGTRHARFSDFLPTPRRVMEQILDMIDGNERRYLGHNPLASVMMLLLMALLAATALTGWMTTLDAFWGEKWLEKLHGTIANGIMVLAFVHAGAAIVESWRHRENLVWSMVTGRKKA</sequence>
<gene>
    <name evidence="8" type="ORF">JNB85_27535</name>
</gene>
<dbReference type="InterPro" id="IPR051542">
    <property type="entry name" value="Hydrogenase_cytochrome"/>
</dbReference>
<evidence type="ECO:0000313" key="9">
    <source>
        <dbReference type="Proteomes" id="UP000717752"/>
    </source>
</evidence>
<comment type="caution">
    <text evidence="8">The sequence shown here is derived from an EMBL/GenBank/DDBJ whole genome shotgun (WGS) entry which is preliminary data.</text>
</comment>
<evidence type="ECO:0000256" key="3">
    <source>
        <dbReference type="ARBA" id="ARBA00022692"/>
    </source>
</evidence>
<reference evidence="8 9" key="1">
    <citation type="journal article" date="2021" name="MBio">
        <title>Poor Competitiveness of Bradyrhizobium in Pigeon Pea Root Colonization in Indian Soils.</title>
        <authorList>
            <person name="Chalasani D."/>
            <person name="Basu A."/>
            <person name="Pullabhotla S.V.S.R.N."/>
            <person name="Jorrin B."/>
            <person name="Neal A.L."/>
            <person name="Poole P.S."/>
            <person name="Podile A.R."/>
            <person name="Tkacz A."/>
        </authorList>
    </citation>
    <scope>NUCLEOTIDE SEQUENCE [LARGE SCALE GENOMIC DNA]</scope>
    <source>
        <strain evidence="8 9">HU56</strain>
    </source>
</reference>
<evidence type="ECO:0000256" key="1">
    <source>
        <dbReference type="ARBA" id="ARBA00004651"/>
    </source>
</evidence>
<protein>
    <submittedName>
        <fullName evidence="8">Cytochrome b/b6 domain-containing protein</fullName>
    </submittedName>
</protein>